<dbReference type="GO" id="GO:0016887">
    <property type="term" value="F:ATP hydrolysis activity"/>
    <property type="evidence" value="ECO:0007669"/>
    <property type="project" value="InterPro"/>
</dbReference>
<keyword evidence="2 7" id="KW-1003">Cell membrane</keyword>
<dbReference type="InterPro" id="IPR008995">
    <property type="entry name" value="Mo/tungstate-bd_C_term_dom"/>
</dbReference>
<keyword evidence="3 7" id="KW-0547">Nucleotide-binding</keyword>
<dbReference type="OrthoDB" id="9802264at2"/>
<dbReference type="EMBL" id="FWFR01000002">
    <property type="protein sequence ID" value="SLN64537.1"/>
    <property type="molecule type" value="Genomic_DNA"/>
</dbReference>
<dbReference type="SUPFAM" id="SSF50331">
    <property type="entry name" value="MOP-like"/>
    <property type="match status" value="1"/>
</dbReference>
<keyword evidence="6 7" id="KW-0472">Membrane</keyword>
<dbReference type="InParanoid" id="A0A1Y5TNH8"/>
<evidence type="ECO:0000256" key="3">
    <source>
        <dbReference type="ARBA" id="ARBA00022741"/>
    </source>
</evidence>
<comment type="subunit">
    <text evidence="7">The complex is composed of two ATP-binding proteins (PotA), two transmembrane proteins (PotB and PotC) and a solute-binding protein (PotD).</text>
</comment>
<keyword evidence="1 7" id="KW-0813">Transport</keyword>
<dbReference type="EC" id="7.6.2.11" evidence="7"/>
<proteinExistence type="inferred from homology"/>
<dbReference type="InterPro" id="IPR050093">
    <property type="entry name" value="ABC_SmlMolc_Importer"/>
</dbReference>
<keyword evidence="5 7" id="KW-1278">Translocase</keyword>
<comment type="similarity">
    <text evidence="7">Belongs to the ABC transporter superfamily. Spermidine/putrescine importer (TC 3.A.1.11.1) family.</text>
</comment>
<dbReference type="PROSITE" id="PS00211">
    <property type="entry name" value="ABC_TRANSPORTER_1"/>
    <property type="match status" value="1"/>
</dbReference>
<dbReference type="Proteomes" id="UP000193200">
    <property type="component" value="Unassembled WGS sequence"/>
</dbReference>
<dbReference type="InterPro" id="IPR012340">
    <property type="entry name" value="NA-bd_OB-fold"/>
</dbReference>
<keyword evidence="10" id="KW-1185">Reference proteome</keyword>
<keyword evidence="9" id="KW-0378">Hydrolase</keyword>
<evidence type="ECO:0000256" key="1">
    <source>
        <dbReference type="ARBA" id="ARBA00022448"/>
    </source>
</evidence>
<dbReference type="InterPro" id="IPR005893">
    <property type="entry name" value="PotA-like"/>
</dbReference>
<dbReference type="GO" id="GO:0015417">
    <property type="term" value="F:ABC-type polyamine transporter activity"/>
    <property type="evidence" value="ECO:0007669"/>
    <property type="project" value="UniProtKB-EC"/>
</dbReference>
<dbReference type="PANTHER" id="PTHR42781:SF4">
    <property type="entry name" value="SPERMIDINE_PUTRESCINE IMPORT ATP-BINDING PROTEIN POTA"/>
    <property type="match status" value="1"/>
</dbReference>
<keyword evidence="4 7" id="KW-0067">ATP-binding</keyword>
<dbReference type="InterPro" id="IPR013611">
    <property type="entry name" value="Transp-assoc_OB_typ2"/>
</dbReference>
<evidence type="ECO:0000259" key="8">
    <source>
        <dbReference type="PROSITE" id="PS50893"/>
    </source>
</evidence>
<accession>A0A1Y5TNH8</accession>
<gene>
    <name evidence="9" type="primary">potA_6</name>
    <name evidence="7" type="synonym">potA</name>
    <name evidence="9" type="ORF">OCH7691_02925</name>
</gene>
<dbReference type="NCBIfam" id="TIGR01187">
    <property type="entry name" value="potA"/>
    <property type="match status" value="1"/>
</dbReference>
<sequence length="354" mass="38766">MSLEIHGLRKTFGSVVAVNDIDLTVVEGEFFSLLGPSGCGKTTLLRSIAGIYEPDAGEILLNGRNIGSLPMSARNTALVFQNYALFPHLTVFDNIAFGLKMRRRSKAEIRQRVDNVLGLVHLGGFEARYPGQLSGGQQQRVALARALVVEPELLLLDEPLSNLDAKLRETMRHEVREIQQSVGITTILVTHDIHEAFAMSDRIAVMKDGRIEQIGTPVEIYASPKTAFTAEFSGQVNRLDGQIRAVEGEVAVAETAGGLTVRLSQLNGSAEVGAAVRLMLRPERVRVGTDKAGFTNCFEATVETRTYLGSTILYKVRVSETEFLVQAANRGEAGYGTGERVFIEWNDDDVFVQQ</sequence>
<dbReference type="FunFam" id="3.40.50.300:FF:000425">
    <property type="entry name" value="Probable ABC transporter, ATP-binding subunit"/>
    <property type="match status" value="1"/>
</dbReference>
<feature type="domain" description="ABC transporter" evidence="8">
    <location>
        <begin position="3"/>
        <end position="233"/>
    </location>
</feature>
<organism evidence="9 10">
    <name type="scientific">Oceanibacterium hippocampi</name>
    <dbReference type="NCBI Taxonomy" id="745714"/>
    <lineage>
        <taxon>Bacteria</taxon>
        <taxon>Pseudomonadati</taxon>
        <taxon>Pseudomonadota</taxon>
        <taxon>Alphaproteobacteria</taxon>
        <taxon>Sneathiellales</taxon>
        <taxon>Sneathiellaceae</taxon>
        <taxon>Oceanibacterium</taxon>
    </lineage>
</organism>
<dbReference type="Gene3D" id="2.40.50.140">
    <property type="entry name" value="Nucleic acid-binding proteins"/>
    <property type="match status" value="1"/>
</dbReference>
<dbReference type="Gene3D" id="3.40.50.300">
    <property type="entry name" value="P-loop containing nucleotide triphosphate hydrolases"/>
    <property type="match status" value="1"/>
</dbReference>
<evidence type="ECO:0000256" key="6">
    <source>
        <dbReference type="ARBA" id="ARBA00023136"/>
    </source>
</evidence>
<dbReference type="AlphaFoldDB" id="A0A1Y5TNH8"/>
<dbReference type="SUPFAM" id="SSF52540">
    <property type="entry name" value="P-loop containing nucleoside triphosphate hydrolases"/>
    <property type="match status" value="1"/>
</dbReference>
<dbReference type="PROSITE" id="PS50893">
    <property type="entry name" value="ABC_TRANSPORTER_2"/>
    <property type="match status" value="1"/>
</dbReference>
<dbReference type="Pfam" id="PF08402">
    <property type="entry name" value="TOBE_2"/>
    <property type="match status" value="1"/>
</dbReference>
<reference evidence="9 10" key="1">
    <citation type="submission" date="2017-03" db="EMBL/GenBank/DDBJ databases">
        <authorList>
            <person name="Afonso C.L."/>
            <person name="Miller P.J."/>
            <person name="Scott M.A."/>
            <person name="Spackman E."/>
            <person name="Goraichik I."/>
            <person name="Dimitrov K.M."/>
            <person name="Suarez D.L."/>
            <person name="Swayne D.E."/>
        </authorList>
    </citation>
    <scope>NUCLEOTIDE SEQUENCE [LARGE SCALE GENOMIC DNA]</scope>
    <source>
        <strain evidence="9 10">CECT 7691</strain>
    </source>
</reference>
<evidence type="ECO:0000256" key="5">
    <source>
        <dbReference type="ARBA" id="ARBA00022967"/>
    </source>
</evidence>
<name>A0A1Y5TNH8_9PROT</name>
<dbReference type="Pfam" id="PF00005">
    <property type="entry name" value="ABC_tran"/>
    <property type="match status" value="1"/>
</dbReference>
<dbReference type="InterPro" id="IPR003593">
    <property type="entry name" value="AAA+_ATPase"/>
</dbReference>
<evidence type="ECO:0000313" key="9">
    <source>
        <dbReference type="EMBL" id="SLN64537.1"/>
    </source>
</evidence>
<evidence type="ECO:0000256" key="7">
    <source>
        <dbReference type="RuleBase" id="RU364083"/>
    </source>
</evidence>
<dbReference type="Gene3D" id="2.40.50.100">
    <property type="match status" value="1"/>
</dbReference>
<dbReference type="InterPro" id="IPR027417">
    <property type="entry name" value="P-loop_NTPase"/>
</dbReference>
<evidence type="ECO:0000313" key="10">
    <source>
        <dbReference type="Proteomes" id="UP000193200"/>
    </source>
</evidence>
<evidence type="ECO:0000256" key="4">
    <source>
        <dbReference type="ARBA" id="ARBA00022840"/>
    </source>
</evidence>
<evidence type="ECO:0000256" key="2">
    <source>
        <dbReference type="ARBA" id="ARBA00022475"/>
    </source>
</evidence>
<dbReference type="GO" id="GO:0015697">
    <property type="term" value="P:quaternary ammonium group transport"/>
    <property type="evidence" value="ECO:0007669"/>
    <property type="project" value="UniProtKB-ARBA"/>
</dbReference>
<protein>
    <recommendedName>
        <fullName evidence="7">Spermidine/putrescine import ATP-binding protein PotA</fullName>
        <ecNumber evidence="7">7.6.2.11</ecNumber>
    </recommendedName>
</protein>
<comment type="function">
    <text evidence="7">Part of the ABC transporter complex PotABCD involved in spermidine/putrescine import. Responsible for energy coupling to the transport system.</text>
</comment>
<dbReference type="InterPro" id="IPR003439">
    <property type="entry name" value="ABC_transporter-like_ATP-bd"/>
</dbReference>
<dbReference type="InterPro" id="IPR017871">
    <property type="entry name" value="ABC_transporter-like_CS"/>
</dbReference>
<dbReference type="GO" id="GO:0043190">
    <property type="term" value="C:ATP-binding cassette (ABC) transporter complex"/>
    <property type="evidence" value="ECO:0007669"/>
    <property type="project" value="InterPro"/>
</dbReference>
<dbReference type="GO" id="GO:0005524">
    <property type="term" value="F:ATP binding"/>
    <property type="evidence" value="ECO:0007669"/>
    <property type="project" value="UniProtKB-KW"/>
</dbReference>
<comment type="catalytic activity">
    <reaction evidence="7">
        <text>ATP + H2O + polyamine-[polyamine-binding protein]Side 1 = ADP + phosphate + polyamineSide 2 + [polyamine-binding protein]Side 1.</text>
        <dbReference type="EC" id="7.6.2.11"/>
    </reaction>
</comment>
<dbReference type="PANTHER" id="PTHR42781">
    <property type="entry name" value="SPERMIDINE/PUTRESCINE IMPORT ATP-BINDING PROTEIN POTA"/>
    <property type="match status" value="1"/>
</dbReference>
<dbReference type="SMART" id="SM00382">
    <property type="entry name" value="AAA"/>
    <property type="match status" value="1"/>
</dbReference>